<keyword evidence="5" id="KW-1185">Reference proteome</keyword>
<dbReference type="AlphaFoldDB" id="A0A9P6IR47"/>
<dbReference type="Proteomes" id="UP000749646">
    <property type="component" value="Unassembled WGS sequence"/>
</dbReference>
<organism evidence="4 5">
    <name type="scientific">Modicella reniformis</name>
    <dbReference type="NCBI Taxonomy" id="1440133"/>
    <lineage>
        <taxon>Eukaryota</taxon>
        <taxon>Fungi</taxon>
        <taxon>Fungi incertae sedis</taxon>
        <taxon>Mucoromycota</taxon>
        <taxon>Mortierellomycotina</taxon>
        <taxon>Mortierellomycetes</taxon>
        <taxon>Mortierellales</taxon>
        <taxon>Mortierellaceae</taxon>
        <taxon>Modicella</taxon>
    </lineage>
</organism>
<gene>
    <name evidence="4" type="primary">HECTD2_2</name>
    <name evidence="4" type="ORF">BGZ65_006418</name>
</gene>
<proteinExistence type="predicted"/>
<dbReference type="GO" id="GO:0004842">
    <property type="term" value="F:ubiquitin-protein transferase activity"/>
    <property type="evidence" value="ECO:0007669"/>
    <property type="project" value="InterPro"/>
</dbReference>
<keyword evidence="1 2" id="KW-0833">Ubl conjugation pathway</keyword>
<dbReference type="EMBL" id="JAAAHW010009450">
    <property type="protein sequence ID" value="KAF9940676.1"/>
    <property type="molecule type" value="Genomic_DNA"/>
</dbReference>
<dbReference type="Gene3D" id="3.90.1750.10">
    <property type="entry name" value="Hect, E3 ligase catalytic domains"/>
    <property type="match status" value="1"/>
</dbReference>
<evidence type="ECO:0000313" key="5">
    <source>
        <dbReference type="Proteomes" id="UP000749646"/>
    </source>
</evidence>
<comment type="caution">
    <text evidence="4">The sequence shown here is derived from an EMBL/GenBank/DDBJ whole genome shotgun (WGS) entry which is preliminary data.</text>
</comment>
<dbReference type="Gene3D" id="3.30.2160.10">
    <property type="entry name" value="Hect, E3 ligase catalytic domain"/>
    <property type="match status" value="1"/>
</dbReference>
<evidence type="ECO:0000259" key="3">
    <source>
        <dbReference type="PROSITE" id="PS50237"/>
    </source>
</evidence>
<dbReference type="OrthoDB" id="8068875at2759"/>
<accession>A0A9P6IR47</accession>
<evidence type="ECO:0000313" key="4">
    <source>
        <dbReference type="EMBL" id="KAF9940676.1"/>
    </source>
</evidence>
<feature type="domain" description="HECT" evidence="3">
    <location>
        <begin position="90"/>
        <end position="137"/>
    </location>
</feature>
<dbReference type="InterPro" id="IPR000569">
    <property type="entry name" value="HECT_dom"/>
</dbReference>
<name>A0A9P6IR47_9FUNG</name>
<dbReference type="InterPro" id="IPR035983">
    <property type="entry name" value="Hect_E3_ubiquitin_ligase"/>
</dbReference>
<reference evidence="4" key="1">
    <citation type="journal article" date="2020" name="Fungal Divers.">
        <title>Resolving the Mortierellaceae phylogeny through synthesis of multi-gene phylogenetics and phylogenomics.</title>
        <authorList>
            <person name="Vandepol N."/>
            <person name="Liber J."/>
            <person name="Desiro A."/>
            <person name="Na H."/>
            <person name="Kennedy M."/>
            <person name="Barry K."/>
            <person name="Grigoriev I.V."/>
            <person name="Miller A.N."/>
            <person name="O'Donnell K."/>
            <person name="Stajich J.E."/>
            <person name="Bonito G."/>
        </authorList>
    </citation>
    <scope>NUCLEOTIDE SEQUENCE</scope>
    <source>
        <strain evidence="4">MES-2147</strain>
    </source>
</reference>
<dbReference type="SUPFAM" id="SSF56204">
    <property type="entry name" value="Hect, E3 ligase catalytic domain"/>
    <property type="match status" value="1"/>
</dbReference>
<protein>
    <submittedName>
        <fullName evidence="4">E3 ubiquitin-protein ligase HTD2</fullName>
    </submittedName>
</protein>
<dbReference type="PROSITE" id="PS50237">
    <property type="entry name" value="HECT"/>
    <property type="match status" value="1"/>
</dbReference>
<evidence type="ECO:0000256" key="2">
    <source>
        <dbReference type="PROSITE-ProRule" id="PRU00104"/>
    </source>
</evidence>
<comment type="caution">
    <text evidence="2">Lacks conserved residue(s) required for the propagation of feature annotation.</text>
</comment>
<sequence length="141" mass="16208">MSAKEIRIRFIEYELVRILVELTLYNGVILGVRFLSVVYRKLLGWKIGLDSFIESFLALCRGLEQMLTWTDVDVYEYLEQITLPLIPSRELISVTTMSLQRPEELKLFLCGNSDLDMRDLEANCLYGDGYSPDSRVLGDCA</sequence>
<evidence type="ECO:0000256" key="1">
    <source>
        <dbReference type="ARBA" id="ARBA00022786"/>
    </source>
</evidence>